<name>K9XQQ3_STAC7</name>
<dbReference type="EMBL" id="CP003653">
    <property type="protein sequence ID" value="AFZ34419.1"/>
    <property type="molecule type" value="Genomic_DNA"/>
</dbReference>
<dbReference type="HOGENOM" id="CLU_152443_0_0_3"/>
<dbReference type="RefSeq" id="WP_015192092.1">
    <property type="nucleotide sequence ID" value="NC_019748.1"/>
</dbReference>
<feature type="chain" id="PRO_5003938099" description="Low temperature-induced protein" evidence="2">
    <location>
        <begin position="37"/>
        <end position="113"/>
    </location>
</feature>
<dbReference type="KEGG" id="scs:Sta7437_0831"/>
<dbReference type="eggNOG" id="ENOG5032X53">
    <property type="taxonomic scope" value="Bacteria"/>
</dbReference>
<evidence type="ECO:0008006" key="5">
    <source>
        <dbReference type="Google" id="ProtNLM"/>
    </source>
</evidence>
<sequence length="113" mass="12429">MLSINFKSIFHNSVRFLLTAMVCCLLFVANVFPAYAVTSSPTEGEANLNRIQDKTDEIARSKPLNLEETIEANKGGLNEVQGAADEQKMVEPGETNATSVTEQAKKFFTDLTK</sequence>
<gene>
    <name evidence="3" type="ordered locus">Sta7437_0831</name>
</gene>
<keyword evidence="2" id="KW-0732">Signal</keyword>
<accession>K9XQQ3</accession>
<proteinExistence type="predicted"/>
<organism evidence="3 4">
    <name type="scientific">Stanieria cyanosphaera (strain ATCC 29371 / PCC 7437)</name>
    <dbReference type="NCBI Taxonomy" id="111780"/>
    <lineage>
        <taxon>Bacteria</taxon>
        <taxon>Bacillati</taxon>
        <taxon>Cyanobacteriota</taxon>
        <taxon>Cyanophyceae</taxon>
        <taxon>Pleurocapsales</taxon>
        <taxon>Dermocarpellaceae</taxon>
        <taxon>Stanieria</taxon>
    </lineage>
</organism>
<evidence type="ECO:0000256" key="1">
    <source>
        <dbReference type="SAM" id="MobiDB-lite"/>
    </source>
</evidence>
<reference evidence="4" key="1">
    <citation type="journal article" date="2013" name="Proc. Natl. Acad. Sci. U.S.A.">
        <title>Improving the coverage of the cyanobacterial phylum using diversity-driven genome sequencing.</title>
        <authorList>
            <person name="Shih P.M."/>
            <person name="Wu D."/>
            <person name="Latifi A."/>
            <person name="Axen S.D."/>
            <person name="Fewer D.P."/>
            <person name="Talla E."/>
            <person name="Calteau A."/>
            <person name="Cai F."/>
            <person name="Tandeau de Marsac N."/>
            <person name="Rippka R."/>
            <person name="Herdman M."/>
            <person name="Sivonen K."/>
            <person name="Coursin T."/>
            <person name="Laurent T."/>
            <person name="Goodwin L."/>
            <person name="Nolan M."/>
            <person name="Davenport K.W."/>
            <person name="Han C.S."/>
            <person name="Rubin E.M."/>
            <person name="Eisen J.A."/>
            <person name="Woyke T."/>
            <person name="Gugger M."/>
            <person name="Kerfeld C.A."/>
        </authorList>
    </citation>
    <scope>NUCLEOTIDE SEQUENCE [LARGE SCALE GENOMIC DNA]</scope>
    <source>
        <strain evidence="4">ATCC 29371 / PCC 7437</strain>
    </source>
</reference>
<protein>
    <recommendedName>
        <fullName evidence="5">Low temperature-induced protein</fullName>
    </recommendedName>
</protein>
<dbReference type="AlphaFoldDB" id="K9XQQ3"/>
<feature type="signal peptide" evidence="2">
    <location>
        <begin position="1"/>
        <end position="36"/>
    </location>
</feature>
<feature type="region of interest" description="Disordered" evidence="1">
    <location>
        <begin position="81"/>
        <end position="101"/>
    </location>
</feature>
<evidence type="ECO:0000256" key="2">
    <source>
        <dbReference type="SAM" id="SignalP"/>
    </source>
</evidence>
<dbReference type="Proteomes" id="UP000010473">
    <property type="component" value="Chromosome"/>
</dbReference>
<evidence type="ECO:0000313" key="3">
    <source>
        <dbReference type="EMBL" id="AFZ34419.1"/>
    </source>
</evidence>
<dbReference type="OrthoDB" id="460499at2"/>
<evidence type="ECO:0000313" key="4">
    <source>
        <dbReference type="Proteomes" id="UP000010473"/>
    </source>
</evidence>
<keyword evidence="4" id="KW-1185">Reference proteome</keyword>